<name>A0A382GQ31_9ZZZZ</name>
<sequence>MYERLVPQELQRSGTQPFPEPAIEMVEDAADRIRPIGGSLLFFDLDRKGPSRPLTRCRRPVLEEDRVDLADEFVDPDQEVE</sequence>
<reference evidence="1" key="1">
    <citation type="submission" date="2018-05" db="EMBL/GenBank/DDBJ databases">
        <authorList>
            <person name="Lanie J.A."/>
            <person name="Ng W.-L."/>
            <person name="Kazmierczak K.M."/>
            <person name="Andrzejewski T.M."/>
            <person name="Davidsen T.M."/>
            <person name="Wayne K.J."/>
            <person name="Tettelin H."/>
            <person name="Glass J.I."/>
            <person name="Rusch D."/>
            <person name="Podicherti R."/>
            <person name="Tsui H.-C.T."/>
            <person name="Winkler M.E."/>
        </authorList>
    </citation>
    <scope>NUCLEOTIDE SEQUENCE</scope>
</reference>
<protein>
    <submittedName>
        <fullName evidence="1">Uncharacterized protein</fullName>
    </submittedName>
</protein>
<accession>A0A382GQ31</accession>
<organism evidence="1">
    <name type="scientific">marine metagenome</name>
    <dbReference type="NCBI Taxonomy" id="408172"/>
    <lineage>
        <taxon>unclassified sequences</taxon>
        <taxon>metagenomes</taxon>
        <taxon>ecological metagenomes</taxon>
    </lineage>
</organism>
<gene>
    <name evidence="1" type="ORF">METZ01_LOCUS230090</name>
</gene>
<dbReference type="AlphaFoldDB" id="A0A382GQ31"/>
<proteinExistence type="predicted"/>
<evidence type="ECO:0000313" key="1">
    <source>
        <dbReference type="EMBL" id="SVB77236.1"/>
    </source>
</evidence>
<dbReference type="EMBL" id="UINC01056789">
    <property type="protein sequence ID" value="SVB77236.1"/>
    <property type="molecule type" value="Genomic_DNA"/>
</dbReference>